<reference evidence="2" key="2">
    <citation type="submission" date="2023-05" db="EMBL/GenBank/DDBJ databases">
        <authorList>
            <person name="Schelkunov M.I."/>
        </authorList>
    </citation>
    <scope>NUCLEOTIDE SEQUENCE</scope>
    <source>
        <strain evidence="2">Hsosn_3</strain>
        <tissue evidence="2">Leaf</tissue>
    </source>
</reference>
<dbReference type="Proteomes" id="UP001237642">
    <property type="component" value="Unassembled WGS sequence"/>
</dbReference>
<reference evidence="2" key="1">
    <citation type="submission" date="2023-02" db="EMBL/GenBank/DDBJ databases">
        <title>Genome of toxic invasive species Heracleum sosnowskyi carries increased number of genes despite the absence of recent whole-genome duplications.</title>
        <authorList>
            <person name="Schelkunov M."/>
            <person name="Shtratnikova V."/>
            <person name="Makarenko M."/>
            <person name="Klepikova A."/>
            <person name="Omelchenko D."/>
            <person name="Novikova G."/>
            <person name="Obukhova E."/>
            <person name="Bogdanov V."/>
            <person name="Penin A."/>
            <person name="Logacheva M."/>
        </authorList>
    </citation>
    <scope>NUCLEOTIDE SEQUENCE</scope>
    <source>
        <strain evidence="2">Hsosn_3</strain>
        <tissue evidence="2">Leaf</tissue>
    </source>
</reference>
<protein>
    <submittedName>
        <fullName evidence="2">Uncharacterized protein</fullName>
    </submittedName>
</protein>
<evidence type="ECO:0000256" key="1">
    <source>
        <dbReference type="SAM" id="MobiDB-lite"/>
    </source>
</evidence>
<evidence type="ECO:0000313" key="2">
    <source>
        <dbReference type="EMBL" id="KAK1381191.1"/>
    </source>
</evidence>
<name>A0AAD8I9X5_9APIA</name>
<accession>A0AAD8I9X5</accession>
<organism evidence="2 3">
    <name type="scientific">Heracleum sosnowskyi</name>
    <dbReference type="NCBI Taxonomy" id="360622"/>
    <lineage>
        <taxon>Eukaryota</taxon>
        <taxon>Viridiplantae</taxon>
        <taxon>Streptophyta</taxon>
        <taxon>Embryophyta</taxon>
        <taxon>Tracheophyta</taxon>
        <taxon>Spermatophyta</taxon>
        <taxon>Magnoliopsida</taxon>
        <taxon>eudicotyledons</taxon>
        <taxon>Gunneridae</taxon>
        <taxon>Pentapetalae</taxon>
        <taxon>asterids</taxon>
        <taxon>campanulids</taxon>
        <taxon>Apiales</taxon>
        <taxon>Apiaceae</taxon>
        <taxon>Apioideae</taxon>
        <taxon>apioid superclade</taxon>
        <taxon>Tordylieae</taxon>
        <taxon>Tordyliinae</taxon>
        <taxon>Heracleum</taxon>
    </lineage>
</organism>
<proteinExistence type="predicted"/>
<dbReference type="EMBL" id="JAUIZM010000006">
    <property type="protein sequence ID" value="KAK1381191.1"/>
    <property type="molecule type" value="Genomic_DNA"/>
</dbReference>
<keyword evidence="3" id="KW-1185">Reference proteome</keyword>
<dbReference type="AlphaFoldDB" id="A0AAD8I9X5"/>
<feature type="region of interest" description="Disordered" evidence="1">
    <location>
        <begin position="1"/>
        <end position="74"/>
    </location>
</feature>
<feature type="compositionally biased region" description="Basic and acidic residues" evidence="1">
    <location>
        <begin position="25"/>
        <end position="37"/>
    </location>
</feature>
<evidence type="ECO:0000313" key="3">
    <source>
        <dbReference type="Proteomes" id="UP001237642"/>
    </source>
</evidence>
<gene>
    <name evidence="2" type="ORF">POM88_027935</name>
</gene>
<feature type="compositionally biased region" description="Polar residues" evidence="1">
    <location>
        <begin position="38"/>
        <end position="53"/>
    </location>
</feature>
<sequence length="120" mass="13128">MPLIGGRNSIHRQQSRGRPSWSKLIRHESFADRDESPNRSSFDPMSGSSTSDVYISHVAPSSGAVGGNSNKPSNGIKRGFLWDTISPKAEQPVDGASLTKEGMMMLLPMNDLIPLFRNKT</sequence>
<comment type="caution">
    <text evidence="2">The sequence shown here is derived from an EMBL/GenBank/DDBJ whole genome shotgun (WGS) entry which is preliminary data.</text>
</comment>